<dbReference type="AlphaFoldDB" id="A0A1Z4NC65"/>
<evidence type="ECO:0000313" key="2">
    <source>
        <dbReference type="Proteomes" id="UP000218785"/>
    </source>
</evidence>
<evidence type="ECO:0000313" key="1">
    <source>
        <dbReference type="EMBL" id="BAZ03319.1"/>
    </source>
</evidence>
<name>A0A1Z4NC65_9CYAN</name>
<protein>
    <submittedName>
        <fullName evidence="1">Uncharacterized protein</fullName>
    </submittedName>
</protein>
<sequence>MFTIREQLNPDCGSDRVSISNAKSVISGFDIKIDS</sequence>
<dbReference type="Proteomes" id="UP000218785">
    <property type="component" value="Plasmid plasmid4"/>
</dbReference>
<keyword evidence="1" id="KW-0614">Plasmid</keyword>
<keyword evidence="2" id="KW-1185">Reference proteome</keyword>
<dbReference type="EMBL" id="AP018252">
    <property type="protein sequence ID" value="BAZ03319.1"/>
    <property type="molecule type" value="Genomic_DNA"/>
</dbReference>
<geneLocation type="plasmid" evidence="2">
    <name>Plasmid4 dna</name>
</geneLocation>
<organism evidence="1 2">
    <name type="scientific">Tolypothrix tenuis PCC 7101</name>
    <dbReference type="NCBI Taxonomy" id="231146"/>
    <lineage>
        <taxon>Bacteria</taxon>
        <taxon>Bacillati</taxon>
        <taxon>Cyanobacteriota</taxon>
        <taxon>Cyanophyceae</taxon>
        <taxon>Nostocales</taxon>
        <taxon>Tolypothrichaceae</taxon>
        <taxon>Tolypothrix</taxon>
    </lineage>
</organism>
<dbReference type="KEGG" id="ttq:NIES37_73320"/>
<proteinExistence type="predicted"/>
<gene>
    <name evidence="1" type="ORF">NIES37_73320</name>
</gene>
<accession>A0A1Z4NC65</accession>
<reference evidence="1 2" key="1">
    <citation type="submission" date="2017-06" db="EMBL/GenBank/DDBJ databases">
        <title>Genome sequencing of cyanobaciteial culture collection at National Institute for Environmental Studies (NIES).</title>
        <authorList>
            <person name="Hirose Y."/>
            <person name="Shimura Y."/>
            <person name="Fujisawa T."/>
            <person name="Nakamura Y."/>
            <person name="Kawachi M."/>
        </authorList>
    </citation>
    <scope>NUCLEOTIDE SEQUENCE [LARGE SCALE GENOMIC DNA]</scope>
    <source>
        <strain evidence="1 2">NIES-37</strain>
        <plasmid evidence="2">Plasmid4 dna</plasmid>
    </source>
</reference>